<organism evidence="8">
    <name type="scientific">Drosophila persimilis</name>
    <name type="common">Fruit fly</name>
    <dbReference type="NCBI Taxonomy" id="7234"/>
    <lineage>
        <taxon>Eukaryota</taxon>
        <taxon>Metazoa</taxon>
        <taxon>Ecdysozoa</taxon>
        <taxon>Arthropoda</taxon>
        <taxon>Hexapoda</taxon>
        <taxon>Insecta</taxon>
        <taxon>Pterygota</taxon>
        <taxon>Neoptera</taxon>
        <taxon>Endopterygota</taxon>
        <taxon>Diptera</taxon>
        <taxon>Brachycera</taxon>
        <taxon>Muscomorpha</taxon>
        <taxon>Ephydroidea</taxon>
        <taxon>Drosophilidae</taxon>
        <taxon>Drosophila</taxon>
        <taxon>Sophophora</taxon>
    </lineage>
</organism>
<evidence type="ECO:0000256" key="3">
    <source>
        <dbReference type="ARBA" id="ARBA00022833"/>
    </source>
</evidence>
<keyword evidence="2 4" id="KW-0863">Zinc-finger</keyword>
<dbReference type="PhylomeDB" id="B4GK50"/>
<evidence type="ECO:0000256" key="4">
    <source>
        <dbReference type="PROSITE-ProRule" id="PRU00175"/>
    </source>
</evidence>
<dbReference type="SUPFAM" id="SSF57850">
    <property type="entry name" value="RING/U-box"/>
    <property type="match status" value="1"/>
</dbReference>
<dbReference type="HOGENOM" id="CLU_2239355_0_0_1"/>
<keyword evidence="3" id="KW-0862">Zinc</keyword>
<name>B4GK50_DROPE</name>
<dbReference type="OrthoDB" id="7851896at2759"/>
<accession>B4GK50</accession>
<dbReference type="AlphaFoldDB" id="B4GK50"/>
<keyword evidence="8" id="KW-1185">Reference proteome</keyword>
<dbReference type="InterPro" id="IPR001841">
    <property type="entry name" value="Znf_RING"/>
</dbReference>
<dbReference type="Gene3D" id="3.30.40.10">
    <property type="entry name" value="Zinc/RING finger domain, C3HC4 (zinc finger)"/>
    <property type="match status" value="1"/>
</dbReference>
<gene>
    <name evidence="7" type="primary">Dper\GL26012</name>
    <name evidence="7" type="ORF">Dper_GL26012</name>
</gene>
<dbReference type="EMBL" id="CH479184">
    <property type="protein sequence ID" value="EDW37016.1"/>
    <property type="molecule type" value="Genomic_DNA"/>
</dbReference>
<protein>
    <submittedName>
        <fullName evidence="7">GL26012</fullName>
    </submittedName>
</protein>
<dbReference type="PROSITE" id="PS50089">
    <property type="entry name" value="ZF_RING_2"/>
    <property type="match status" value="1"/>
</dbReference>
<dbReference type="OMA" id="CLCCEYL"/>
<dbReference type="PROSITE" id="PS00518">
    <property type="entry name" value="ZF_RING_1"/>
    <property type="match status" value="1"/>
</dbReference>
<dbReference type="SMART" id="SM00184">
    <property type="entry name" value="RING"/>
    <property type="match status" value="1"/>
</dbReference>
<dbReference type="Proteomes" id="UP000008744">
    <property type="component" value="Unassembled WGS sequence"/>
</dbReference>
<dbReference type="GO" id="GO:0008270">
    <property type="term" value="F:zinc ion binding"/>
    <property type="evidence" value="ECO:0007669"/>
    <property type="project" value="UniProtKB-KW"/>
</dbReference>
<evidence type="ECO:0000256" key="5">
    <source>
        <dbReference type="SAM" id="MobiDB-lite"/>
    </source>
</evidence>
<proteinExistence type="predicted"/>
<reference evidence="7 8" key="1">
    <citation type="journal article" date="2007" name="Nature">
        <title>Evolution of genes and genomes on the Drosophila phylogeny.</title>
        <authorList>
            <consortium name="Drosophila 12 Genomes Consortium"/>
            <person name="Clark A.G."/>
            <person name="Eisen M.B."/>
            <person name="Smith D.R."/>
            <person name="Bergman C.M."/>
            <person name="Oliver B."/>
            <person name="Markow T.A."/>
            <person name="Kaufman T.C."/>
            <person name="Kellis M."/>
            <person name="Gelbart W."/>
            <person name="Iyer V.N."/>
            <person name="Pollard D.A."/>
            <person name="Sackton T.B."/>
            <person name="Larracuente A.M."/>
            <person name="Singh N.D."/>
            <person name="Abad J.P."/>
            <person name="Abt D.N."/>
            <person name="Adryan B."/>
            <person name="Aguade M."/>
            <person name="Akashi H."/>
            <person name="Anderson W.W."/>
            <person name="Aquadro C.F."/>
            <person name="Ardell D.H."/>
            <person name="Arguello R."/>
            <person name="Artieri C.G."/>
            <person name="Barbash D.A."/>
            <person name="Barker D."/>
            <person name="Barsanti P."/>
            <person name="Batterham P."/>
            <person name="Batzoglou S."/>
            <person name="Begun D."/>
            <person name="Bhutkar A."/>
            <person name="Blanco E."/>
            <person name="Bosak S.A."/>
            <person name="Bradley R.K."/>
            <person name="Brand A.D."/>
            <person name="Brent M.R."/>
            <person name="Brooks A.N."/>
            <person name="Brown R.H."/>
            <person name="Butlin R.K."/>
            <person name="Caggese C."/>
            <person name="Calvi B.R."/>
            <person name="Bernardo de Carvalho A."/>
            <person name="Caspi A."/>
            <person name="Castrezana S."/>
            <person name="Celniker S.E."/>
            <person name="Chang J.L."/>
            <person name="Chapple C."/>
            <person name="Chatterji S."/>
            <person name="Chinwalla A."/>
            <person name="Civetta A."/>
            <person name="Clifton S.W."/>
            <person name="Comeron J.M."/>
            <person name="Costello J.C."/>
            <person name="Coyne J.A."/>
            <person name="Daub J."/>
            <person name="David R.G."/>
            <person name="Delcher A.L."/>
            <person name="Delehaunty K."/>
            <person name="Do C.B."/>
            <person name="Ebling H."/>
            <person name="Edwards K."/>
            <person name="Eickbush T."/>
            <person name="Evans J.D."/>
            <person name="Filipski A."/>
            <person name="Findeiss S."/>
            <person name="Freyhult E."/>
            <person name="Fulton L."/>
            <person name="Fulton R."/>
            <person name="Garcia A.C."/>
            <person name="Gardiner A."/>
            <person name="Garfield D.A."/>
            <person name="Garvin B.E."/>
            <person name="Gibson G."/>
            <person name="Gilbert D."/>
            <person name="Gnerre S."/>
            <person name="Godfrey J."/>
            <person name="Good R."/>
            <person name="Gotea V."/>
            <person name="Gravely B."/>
            <person name="Greenberg A.J."/>
            <person name="Griffiths-Jones S."/>
            <person name="Gross S."/>
            <person name="Guigo R."/>
            <person name="Gustafson E.A."/>
            <person name="Haerty W."/>
            <person name="Hahn M.W."/>
            <person name="Halligan D.L."/>
            <person name="Halpern A.L."/>
            <person name="Halter G.M."/>
            <person name="Han M.V."/>
            <person name="Heger A."/>
            <person name="Hillier L."/>
            <person name="Hinrichs A.S."/>
            <person name="Holmes I."/>
            <person name="Hoskins R.A."/>
            <person name="Hubisz M.J."/>
            <person name="Hultmark D."/>
            <person name="Huntley M.A."/>
            <person name="Jaffe D.B."/>
            <person name="Jagadeeshan S."/>
            <person name="Jeck W.R."/>
            <person name="Johnson J."/>
            <person name="Jones C.D."/>
            <person name="Jordan W.C."/>
            <person name="Karpen G.H."/>
            <person name="Kataoka E."/>
            <person name="Keightley P.D."/>
            <person name="Kheradpour P."/>
            <person name="Kirkness E.F."/>
            <person name="Koerich L.B."/>
            <person name="Kristiansen K."/>
            <person name="Kudrna D."/>
            <person name="Kulathinal R.J."/>
            <person name="Kumar S."/>
            <person name="Kwok R."/>
            <person name="Lander E."/>
            <person name="Langley C.H."/>
            <person name="Lapoint R."/>
            <person name="Lazzaro B.P."/>
            <person name="Lee S.J."/>
            <person name="Levesque L."/>
            <person name="Li R."/>
            <person name="Lin C.F."/>
            <person name="Lin M.F."/>
            <person name="Lindblad-Toh K."/>
            <person name="Llopart A."/>
            <person name="Long M."/>
            <person name="Low L."/>
            <person name="Lozovsky E."/>
            <person name="Lu J."/>
            <person name="Luo M."/>
            <person name="Machado C.A."/>
            <person name="Makalowski W."/>
            <person name="Marzo M."/>
            <person name="Matsuda M."/>
            <person name="Matzkin L."/>
            <person name="McAllister B."/>
            <person name="McBride C.S."/>
            <person name="McKernan B."/>
            <person name="McKernan K."/>
            <person name="Mendez-Lago M."/>
            <person name="Minx P."/>
            <person name="Mollenhauer M.U."/>
            <person name="Montooth K."/>
            <person name="Mount S.M."/>
            <person name="Mu X."/>
            <person name="Myers E."/>
            <person name="Negre B."/>
            <person name="Newfeld S."/>
            <person name="Nielsen R."/>
            <person name="Noor M.A."/>
            <person name="O'Grady P."/>
            <person name="Pachter L."/>
            <person name="Papaceit M."/>
            <person name="Parisi M.J."/>
            <person name="Parisi M."/>
            <person name="Parts L."/>
            <person name="Pedersen J.S."/>
            <person name="Pesole G."/>
            <person name="Phillippy A.M."/>
            <person name="Ponting C.P."/>
            <person name="Pop M."/>
            <person name="Porcelli D."/>
            <person name="Powell J.R."/>
            <person name="Prohaska S."/>
            <person name="Pruitt K."/>
            <person name="Puig M."/>
            <person name="Quesneville H."/>
            <person name="Ram K.R."/>
            <person name="Rand D."/>
            <person name="Rasmussen M.D."/>
            <person name="Reed L.K."/>
            <person name="Reenan R."/>
            <person name="Reily A."/>
            <person name="Remington K.A."/>
            <person name="Rieger T.T."/>
            <person name="Ritchie M.G."/>
            <person name="Robin C."/>
            <person name="Rogers Y.H."/>
            <person name="Rohde C."/>
            <person name="Rozas J."/>
            <person name="Rubenfield M.J."/>
            <person name="Ruiz A."/>
            <person name="Russo S."/>
            <person name="Salzberg S.L."/>
            <person name="Sanchez-Gracia A."/>
            <person name="Saranga D.J."/>
            <person name="Sato H."/>
            <person name="Schaeffer S.W."/>
            <person name="Schatz M.C."/>
            <person name="Schlenke T."/>
            <person name="Schwartz R."/>
            <person name="Segarra C."/>
            <person name="Singh R.S."/>
            <person name="Sirot L."/>
            <person name="Sirota M."/>
            <person name="Sisneros N.B."/>
            <person name="Smith C.D."/>
            <person name="Smith T.F."/>
            <person name="Spieth J."/>
            <person name="Stage D.E."/>
            <person name="Stark A."/>
            <person name="Stephan W."/>
            <person name="Strausberg R.L."/>
            <person name="Strempel S."/>
            <person name="Sturgill D."/>
            <person name="Sutton G."/>
            <person name="Sutton G.G."/>
            <person name="Tao W."/>
            <person name="Teichmann S."/>
            <person name="Tobari Y.N."/>
            <person name="Tomimura Y."/>
            <person name="Tsolas J.M."/>
            <person name="Valente V.L."/>
            <person name="Venter E."/>
            <person name="Venter J.C."/>
            <person name="Vicario S."/>
            <person name="Vieira F.G."/>
            <person name="Vilella A.J."/>
            <person name="Villasante A."/>
            <person name="Walenz B."/>
            <person name="Wang J."/>
            <person name="Wasserman M."/>
            <person name="Watts T."/>
            <person name="Wilson D."/>
            <person name="Wilson R.K."/>
            <person name="Wing R.A."/>
            <person name="Wolfner M.F."/>
            <person name="Wong A."/>
            <person name="Wong G.K."/>
            <person name="Wu C.I."/>
            <person name="Wu G."/>
            <person name="Yamamoto D."/>
            <person name="Yang H.P."/>
            <person name="Yang S.P."/>
            <person name="Yorke J.A."/>
            <person name="Yoshida K."/>
            <person name="Zdobnov E."/>
            <person name="Zhang P."/>
            <person name="Zhang Y."/>
            <person name="Zimin A.V."/>
            <person name="Baldwin J."/>
            <person name="Abdouelleil A."/>
            <person name="Abdulkadir J."/>
            <person name="Abebe A."/>
            <person name="Abera B."/>
            <person name="Abreu J."/>
            <person name="Acer S.C."/>
            <person name="Aftuck L."/>
            <person name="Alexander A."/>
            <person name="An P."/>
            <person name="Anderson E."/>
            <person name="Anderson S."/>
            <person name="Arachi H."/>
            <person name="Azer M."/>
            <person name="Bachantsang P."/>
            <person name="Barry A."/>
            <person name="Bayul T."/>
            <person name="Berlin A."/>
            <person name="Bessette D."/>
            <person name="Bloom T."/>
            <person name="Blye J."/>
            <person name="Boguslavskiy L."/>
            <person name="Bonnet C."/>
            <person name="Boukhgalter B."/>
            <person name="Bourzgui I."/>
            <person name="Brown A."/>
            <person name="Cahill P."/>
            <person name="Channer S."/>
            <person name="Cheshatsang Y."/>
            <person name="Chuda L."/>
            <person name="Citroen M."/>
            <person name="Collymore A."/>
            <person name="Cooke P."/>
            <person name="Costello M."/>
            <person name="D'Aco K."/>
            <person name="Daza R."/>
            <person name="De Haan G."/>
            <person name="DeGray S."/>
            <person name="DeMaso C."/>
            <person name="Dhargay N."/>
            <person name="Dooley K."/>
            <person name="Dooley E."/>
            <person name="Doricent M."/>
            <person name="Dorje P."/>
            <person name="Dorjee K."/>
            <person name="Dupes A."/>
            <person name="Elong R."/>
            <person name="Falk J."/>
            <person name="Farina A."/>
            <person name="Faro S."/>
            <person name="Ferguson D."/>
            <person name="Fisher S."/>
            <person name="Foley C.D."/>
            <person name="Franke A."/>
            <person name="Friedrich D."/>
            <person name="Gadbois L."/>
            <person name="Gearin G."/>
            <person name="Gearin C.R."/>
            <person name="Giannoukos G."/>
            <person name="Goode T."/>
            <person name="Graham J."/>
            <person name="Grandbois E."/>
            <person name="Grewal S."/>
            <person name="Gyaltsen K."/>
            <person name="Hafez N."/>
            <person name="Hagos B."/>
            <person name="Hall J."/>
            <person name="Henson C."/>
            <person name="Hollinger A."/>
            <person name="Honan T."/>
            <person name="Huard M.D."/>
            <person name="Hughes L."/>
            <person name="Hurhula B."/>
            <person name="Husby M.E."/>
            <person name="Kamat A."/>
            <person name="Kanga B."/>
            <person name="Kashin S."/>
            <person name="Khazanovich D."/>
            <person name="Kisner P."/>
            <person name="Lance K."/>
            <person name="Lara M."/>
            <person name="Lee W."/>
            <person name="Lennon N."/>
            <person name="Letendre F."/>
            <person name="LeVine R."/>
            <person name="Lipovsky A."/>
            <person name="Liu X."/>
            <person name="Liu J."/>
            <person name="Liu S."/>
            <person name="Lokyitsang T."/>
            <person name="Lokyitsang Y."/>
            <person name="Lubonja R."/>
            <person name="Lui A."/>
            <person name="MacDonald P."/>
            <person name="Magnisalis V."/>
            <person name="Maru K."/>
            <person name="Matthews C."/>
            <person name="McCusker W."/>
            <person name="McDonough S."/>
            <person name="Mehta T."/>
            <person name="Meldrim J."/>
            <person name="Meneus L."/>
            <person name="Mihai O."/>
            <person name="Mihalev A."/>
            <person name="Mihova T."/>
            <person name="Mittelman R."/>
            <person name="Mlenga V."/>
            <person name="Montmayeur A."/>
            <person name="Mulrain L."/>
            <person name="Navidi A."/>
            <person name="Naylor J."/>
            <person name="Negash T."/>
            <person name="Nguyen T."/>
            <person name="Nguyen N."/>
            <person name="Nicol R."/>
            <person name="Norbu C."/>
            <person name="Norbu N."/>
            <person name="Novod N."/>
            <person name="O'Neill B."/>
            <person name="Osman S."/>
            <person name="Markiewicz E."/>
            <person name="Oyono O.L."/>
            <person name="Patti C."/>
            <person name="Phunkhang P."/>
            <person name="Pierre F."/>
            <person name="Priest M."/>
            <person name="Raghuraman S."/>
            <person name="Rege F."/>
            <person name="Reyes R."/>
            <person name="Rise C."/>
            <person name="Rogov P."/>
            <person name="Ross K."/>
            <person name="Ryan E."/>
            <person name="Settipalli S."/>
            <person name="Shea T."/>
            <person name="Sherpa N."/>
            <person name="Shi L."/>
            <person name="Shih D."/>
            <person name="Sparrow T."/>
            <person name="Spaulding J."/>
            <person name="Stalker J."/>
            <person name="Stange-Thomann N."/>
            <person name="Stavropoulos S."/>
            <person name="Stone C."/>
            <person name="Strader C."/>
            <person name="Tesfaye S."/>
            <person name="Thomson T."/>
            <person name="Thoulutsang Y."/>
            <person name="Thoulutsang D."/>
            <person name="Topham K."/>
            <person name="Topping I."/>
            <person name="Tsamla T."/>
            <person name="Vassiliev H."/>
            <person name="Vo A."/>
            <person name="Wangchuk T."/>
            <person name="Wangdi T."/>
            <person name="Weiand M."/>
            <person name="Wilkinson J."/>
            <person name="Wilson A."/>
            <person name="Yadav S."/>
            <person name="Young G."/>
            <person name="Yu Q."/>
            <person name="Zembek L."/>
            <person name="Zhong D."/>
            <person name="Zimmer A."/>
            <person name="Zwirko Z."/>
            <person name="Jaffe D.B."/>
            <person name="Alvarez P."/>
            <person name="Brockman W."/>
            <person name="Butler J."/>
            <person name="Chin C."/>
            <person name="Gnerre S."/>
            <person name="Grabherr M."/>
            <person name="Kleber M."/>
            <person name="Mauceli E."/>
            <person name="MacCallum I."/>
        </authorList>
    </citation>
    <scope>NUCLEOTIDE SEQUENCE [LARGE SCALE GENOMIC DNA]</scope>
    <source>
        <strain evidence="8">MSH-3 / Tucson 14011-0111.49</strain>
    </source>
</reference>
<keyword evidence="1" id="KW-0479">Metal-binding</keyword>
<evidence type="ECO:0000313" key="7">
    <source>
        <dbReference type="EMBL" id="EDW37016.1"/>
    </source>
</evidence>
<feature type="compositionally biased region" description="Basic and acidic residues" evidence="5">
    <location>
        <begin position="23"/>
        <end position="34"/>
    </location>
</feature>
<evidence type="ECO:0000256" key="2">
    <source>
        <dbReference type="ARBA" id="ARBA00022771"/>
    </source>
</evidence>
<evidence type="ECO:0000259" key="6">
    <source>
        <dbReference type="PROSITE" id="PS50089"/>
    </source>
</evidence>
<feature type="region of interest" description="Disordered" evidence="5">
    <location>
        <begin position="20"/>
        <end position="42"/>
    </location>
</feature>
<dbReference type="Pfam" id="PF13639">
    <property type="entry name" value="zf-RING_2"/>
    <property type="match status" value="1"/>
</dbReference>
<sequence>MPSITGTNALDGTMQIIDLTGEDDGKKDGQEAPQRRRPTQKSIRGARCCLCCKFLKNASPMVATCGHLFCSNCLLGLMETVSQCSFCGQDLDEESIFPIYPKYKD</sequence>
<evidence type="ECO:0000313" key="8">
    <source>
        <dbReference type="Proteomes" id="UP000008744"/>
    </source>
</evidence>
<evidence type="ECO:0000256" key="1">
    <source>
        <dbReference type="ARBA" id="ARBA00022723"/>
    </source>
</evidence>
<feature type="domain" description="RING-type" evidence="6">
    <location>
        <begin position="48"/>
        <end position="87"/>
    </location>
</feature>
<dbReference type="KEGG" id="dpe:6593354"/>
<dbReference type="InterPro" id="IPR013083">
    <property type="entry name" value="Znf_RING/FYVE/PHD"/>
</dbReference>
<dbReference type="InterPro" id="IPR017907">
    <property type="entry name" value="Znf_RING_CS"/>
</dbReference>